<evidence type="ECO:0000313" key="3">
    <source>
        <dbReference type="Proteomes" id="UP000823964"/>
    </source>
</evidence>
<accession>A0A9D1VBQ0</accession>
<evidence type="ECO:0000313" key="2">
    <source>
        <dbReference type="EMBL" id="HIX20100.1"/>
    </source>
</evidence>
<sequence length="128" mass="13923">SLSDAPPGRSSGECCLAAHSRHRGKSLLKIASAGRIRDCLSRLASLGDLRHLRDSRRLAFARPFGPPRVGVPRIIQMSCRDVKLFRLNFSQISLLVSQGIDNSRVWFGIVISIFCLGGVSAAGMPDFC</sequence>
<dbReference type="Proteomes" id="UP000823964">
    <property type="component" value="Unassembled WGS sequence"/>
</dbReference>
<name>A0A9D1VBQ0_9BACT</name>
<keyword evidence="1" id="KW-0472">Membrane</keyword>
<dbReference type="AlphaFoldDB" id="A0A9D1VBQ0"/>
<reference evidence="2" key="2">
    <citation type="submission" date="2021-04" db="EMBL/GenBank/DDBJ databases">
        <authorList>
            <person name="Gilroy R."/>
        </authorList>
    </citation>
    <scope>NUCLEOTIDE SEQUENCE</scope>
    <source>
        <strain evidence="2">14975</strain>
    </source>
</reference>
<comment type="caution">
    <text evidence="2">The sequence shown here is derived from an EMBL/GenBank/DDBJ whole genome shotgun (WGS) entry which is preliminary data.</text>
</comment>
<keyword evidence="1" id="KW-1133">Transmembrane helix</keyword>
<protein>
    <submittedName>
        <fullName evidence="2">Uncharacterized protein</fullName>
    </submittedName>
</protein>
<keyword evidence="1" id="KW-0812">Transmembrane</keyword>
<proteinExistence type="predicted"/>
<gene>
    <name evidence="2" type="ORF">H9862_05795</name>
</gene>
<evidence type="ECO:0000256" key="1">
    <source>
        <dbReference type="SAM" id="Phobius"/>
    </source>
</evidence>
<reference evidence="2" key="1">
    <citation type="journal article" date="2021" name="PeerJ">
        <title>Extensive microbial diversity within the chicken gut microbiome revealed by metagenomics and culture.</title>
        <authorList>
            <person name="Gilroy R."/>
            <person name="Ravi A."/>
            <person name="Getino M."/>
            <person name="Pursley I."/>
            <person name="Horton D.L."/>
            <person name="Alikhan N.F."/>
            <person name="Baker D."/>
            <person name="Gharbi K."/>
            <person name="Hall N."/>
            <person name="Watson M."/>
            <person name="Adriaenssens E.M."/>
            <person name="Foster-Nyarko E."/>
            <person name="Jarju S."/>
            <person name="Secka A."/>
            <person name="Antonio M."/>
            <person name="Oren A."/>
            <person name="Chaudhuri R.R."/>
            <person name="La Ragione R."/>
            <person name="Hildebrand F."/>
            <person name="Pallen M.J."/>
        </authorList>
    </citation>
    <scope>NUCLEOTIDE SEQUENCE</scope>
    <source>
        <strain evidence="2">14975</strain>
    </source>
</reference>
<feature type="non-terminal residue" evidence="2">
    <location>
        <position position="1"/>
    </location>
</feature>
<feature type="transmembrane region" description="Helical" evidence="1">
    <location>
        <begin position="105"/>
        <end position="124"/>
    </location>
</feature>
<dbReference type="EMBL" id="DXFQ01000102">
    <property type="protein sequence ID" value="HIX20100.1"/>
    <property type="molecule type" value="Genomic_DNA"/>
</dbReference>
<organism evidence="2 3">
    <name type="scientific">Candidatus Akkermansia intestinigallinarum</name>
    <dbReference type="NCBI Taxonomy" id="2838431"/>
    <lineage>
        <taxon>Bacteria</taxon>
        <taxon>Pseudomonadati</taxon>
        <taxon>Verrucomicrobiota</taxon>
        <taxon>Verrucomicrobiia</taxon>
        <taxon>Verrucomicrobiales</taxon>
        <taxon>Akkermansiaceae</taxon>
        <taxon>Akkermansia</taxon>
    </lineage>
</organism>